<dbReference type="Proteomes" id="UP000402241">
    <property type="component" value="Chromosome"/>
</dbReference>
<evidence type="ECO:0000313" key="2">
    <source>
        <dbReference type="EMBL" id="QGL47156.1"/>
    </source>
</evidence>
<evidence type="ECO:0000256" key="1">
    <source>
        <dbReference type="SAM" id="MobiDB-lite"/>
    </source>
</evidence>
<name>A0ABX6E2X5_9ACTN</name>
<protein>
    <submittedName>
        <fullName evidence="2">Uncharacterized protein</fullName>
    </submittedName>
</protein>
<feature type="region of interest" description="Disordered" evidence="1">
    <location>
        <begin position="1"/>
        <end position="32"/>
    </location>
</feature>
<gene>
    <name evidence="2" type="ORF">GCE86_08905</name>
</gene>
<reference evidence="2 3" key="1">
    <citation type="submission" date="2019-10" db="EMBL/GenBank/DDBJ databases">
        <title>Genome Sequence of Micromonospora terminaliae DSM 101760.</title>
        <authorList>
            <person name="Guo L."/>
        </authorList>
    </citation>
    <scope>NUCLEOTIDE SEQUENCE [LARGE SCALE GENOMIC DNA]</scope>
    <source>
        <strain evidence="2 3">DSM 101760</strain>
    </source>
</reference>
<dbReference type="EMBL" id="CP045309">
    <property type="protein sequence ID" value="QGL47156.1"/>
    <property type="molecule type" value="Genomic_DNA"/>
</dbReference>
<keyword evidence="3" id="KW-1185">Reference proteome</keyword>
<evidence type="ECO:0000313" key="3">
    <source>
        <dbReference type="Proteomes" id="UP000402241"/>
    </source>
</evidence>
<organism evidence="2 3">
    <name type="scientific">Micromonospora terminaliae</name>
    <dbReference type="NCBI Taxonomy" id="1914461"/>
    <lineage>
        <taxon>Bacteria</taxon>
        <taxon>Bacillati</taxon>
        <taxon>Actinomycetota</taxon>
        <taxon>Actinomycetes</taxon>
        <taxon>Micromonosporales</taxon>
        <taxon>Micromonosporaceae</taxon>
        <taxon>Micromonospora</taxon>
    </lineage>
</organism>
<proteinExistence type="predicted"/>
<accession>A0ABX6E2X5</accession>
<sequence length="68" mass="7288">MSARHGLSPDAAWLQPTRPTPRPRHNRPLIRGLGVPTLPGRLAALRRLLLQAPAPIVVAALLPFGVST</sequence>